<name>A0A537JZR9_9BACT</name>
<keyword evidence="1" id="KW-0456">Lyase</keyword>
<dbReference type="PANTHER" id="PTHR21240">
    <property type="entry name" value="2-AMINO-3-CARBOXYLMUCONATE-6-SEMIALDEHYDE DECARBOXYLASE"/>
    <property type="match status" value="1"/>
</dbReference>
<dbReference type="AlphaFoldDB" id="A0A537JZR9"/>
<reference evidence="3 4" key="1">
    <citation type="journal article" date="2019" name="Nat. Microbiol.">
        <title>Mediterranean grassland soil C-N compound turnover is dependent on rainfall and depth, and is mediated by genomically divergent microorganisms.</title>
        <authorList>
            <person name="Diamond S."/>
            <person name="Andeer P.F."/>
            <person name="Li Z."/>
            <person name="Crits-Christoph A."/>
            <person name="Burstein D."/>
            <person name="Anantharaman K."/>
            <person name="Lane K.R."/>
            <person name="Thomas B.C."/>
            <person name="Pan C."/>
            <person name="Northen T.R."/>
            <person name="Banfield J.F."/>
        </authorList>
    </citation>
    <scope>NUCLEOTIDE SEQUENCE [LARGE SCALE GENOMIC DNA]</scope>
    <source>
        <strain evidence="3">NP_3</strain>
    </source>
</reference>
<sequence length="341" mass="38285">MRIDVAAHILPTRYFARLQQIPGFYMAKRVKGIPCLYDLDVRFRIMDGFADYRQVLSLASPPIDRLGSPQATPDLARLANDELAGLVGAHPDRFAGAFGGLPLNNPDESLRELERLAAQPAFAGIQIYSNVGGRPLDEPRTLGVIEEAARRRMPIFIHPARNAADLPDYVGEKESRYDLWQIFGWPYETTIAMARLVFTGLFDRHPDAVIITHHMGAMVPHFADRIRGGYDQFGTRGAEHQVEKFPIPLAHPPAWYFSRFYADTALFGAPHGVRCGLAYFPIERVLFGSDTPFDAEGGSRYIRETIAALDESGLSPERRRMVDEGNFRQVLAHRRQASPPR</sequence>
<evidence type="ECO:0000259" key="2">
    <source>
        <dbReference type="Pfam" id="PF04909"/>
    </source>
</evidence>
<dbReference type="GO" id="GO:0016787">
    <property type="term" value="F:hydrolase activity"/>
    <property type="evidence" value="ECO:0007669"/>
    <property type="project" value="UniProtKB-KW"/>
</dbReference>
<dbReference type="Pfam" id="PF04909">
    <property type="entry name" value="Amidohydro_2"/>
    <property type="match status" value="1"/>
</dbReference>
<gene>
    <name evidence="3" type="ORF">E6H00_11080</name>
</gene>
<evidence type="ECO:0000256" key="1">
    <source>
        <dbReference type="ARBA" id="ARBA00023239"/>
    </source>
</evidence>
<accession>A0A537JZR9</accession>
<dbReference type="PANTHER" id="PTHR21240:SF28">
    <property type="entry name" value="ISO-OROTATE DECARBOXYLASE (EUROFUNG)"/>
    <property type="match status" value="1"/>
</dbReference>
<proteinExistence type="predicted"/>
<dbReference type="GO" id="GO:0005737">
    <property type="term" value="C:cytoplasm"/>
    <property type="evidence" value="ECO:0007669"/>
    <property type="project" value="TreeGrafter"/>
</dbReference>
<dbReference type="GO" id="GO:0016831">
    <property type="term" value="F:carboxy-lyase activity"/>
    <property type="evidence" value="ECO:0007669"/>
    <property type="project" value="InterPro"/>
</dbReference>
<dbReference type="InterPro" id="IPR032465">
    <property type="entry name" value="ACMSD"/>
</dbReference>
<keyword evidence="3" id="KW-0378">Hydrolase</keyword>
<dbReference type="EMBL" id="VBAK01000131">
    <property type="protein sequence ID" value="TMI88984.1"/>
    <property type="molecule type" value="Genomic_DNA"/>
</dbReference>
<dbReference type="GO" id="GO:0019748">
    <property type="term" value="P:secondary metabolic process"/>
    <property type="evidence" value="ECO:0007669"/>
    <property type="project" value="TreeGrafter"/>
</dbReference>
<dbReference type="InterPro" id="IPR006680">
    <property type="entry name" value="Amidohydro-rel"/>
</dbReference>
<organism evidence="3 4">
    <name type="scientific">Candidatus Segetimicrobium genomatis</name>
    <dbReference type="NCBI Taxonomy" id="2569760"/>
    <lineage>
        <taxon>Bacteria</taxon>
        <taxon>Bacillati</taxon>
        <taxon>Candidatus Sysuimicrobiota</taxon>
        <taxon>Candidatus Sysuimicrobiia</taxon>
        <taxon>Candidatus Sysuimicrobiales</taxon>
        <taxon>Candidatus Segetimicrobiaceae</taxon>
        <taxon>Candidatus Segetimicrobium</taxon>
    </lineage>
</organism>
<evidence type="ECO:0000313" key="4">
    <source>
        <dbReference type="Proteomes" id="UP000318509"/>
    </source>
</evidence>
<dbReference type="InterPro" id="IPR032466">
    <property type="entry name" value="Metal_Hydrolase"/>
</dbReference>
<protein>
    <submittedName>
        <fullName evidence="3">Amidohydrolase</fullName>
    </submittedName>
</protein>
<dbReference type="Proteomes" id="UP000318509">
    <property type="component" value="Unassembled WGS sequence"/>
</dbReference>
<dbReference type="Gene3D" id="3.20.20.140">
    <property type="entry name" value="Metal-dependent hydrolases"/>
    <property type="match status" value="1"/>
</dbReference>
<dbReference type="SUPFAM" id="SSF51556">
    <property type="entry name" value="Metallo-dependent hydrolases"/>
    <property type="match status" value="1"/>
</dbReference>
<feature type="domain" description="Amidohydrolase-related" evidence="2">
    <location>
        <begin position="66"/>
        <end position="326"/>
    </location>
</feature>
<evidence type="ECO:0000313" key="3">
    <source>
        <dbReference type="EMBL" id="TMI88984.1"/>
    </source>
</evidence>
<comment type="caution">
    <text evidence="3">The sequence shown here is derived from an EMBL/GenBank/DDBJ whole genome shotgun (WGS) entry which is preliminary data.</text>
</comment>